<gene>
    <name evidence="2" type="ORF">Spa11_23880</name>
</gene>
<feature type="signal peptide" evidence="1">
    <location>
        <begin position="1"/>
        <end position="25"/>
    </location>
</feature>
<reference evidence="2 3" key="1">
    <citation type="submission" date="2019-02" db="EMBL/GenBank/DDBJ databases">
        <title>Deep-cultivation of Planctomycetes and their phenomic and genomic characterization uncovers novel biology.</title>
        <authorList>
            <person name="Wiegand S."/>
            <person name="Jogler M."/>
            <person name="Boedeker C."/>
            <person name="Pinto D."/>
            <person name="Vollmers J."/>
            <person name="Rivas-Marin E."/>
            <person name="Kohn T."/>
            <person name="Peeters S.H."/>
            <person name="Heuer A."/>
            <person name="Rast P."/>
            <person name="Oberbeckmann S."/>
            <person name="Bunk B."/>
            <person name="Jeske O."/>
            <person name="Meyerdierks A."/>
            <person name="Storesund J.E."/>
            <person name="Kallscheuer N."/>
            <person name="Luecker S."/>
            <person name="Lage O.M."/>
            <person name="Pohl T."/>
            <person name="Merkel B.J."/>
            <person name="Hornburger P."/>
            <person name="Mueller R.-W."/>
            <person name="Bruemmer F."/>
            <person name="Labrenz M."/>
            <person name="Spormann A.M."/>
            <person name="Op den Camp H."/>
            <person name="Overmann J."/>
            <person name="Amann R."/>
            <person name="Jetten M.S.M."/>
            <person name="Mascher T."/>
            <person name="Medema M.H."/>
            <person name="Devos D.P."/>
            <person name="Kaster A.-K."/>
            <person name="Ovreas L."/>
            <person name="Rohde M."/>
            <person name="Galperin M.Y."/>
            <person name="Jogler C."/>
        </authorList>
    </citation>
    <scope>NUCLEOTIDE SEQUENCE [LARGE SCALE GENOMIC DNA]</scope>
    <source>
        <strain evidence="2 3">Spa11</strain>
    </source>
</reference>
<dbReference type="EMBL" id="CP036349">
    <property type="protein sequence ID" value="QDV74188.1"/>
    <property type="molecule type" value="Genomic_DNA"/>
</dbReference>
<proteinExistence type="predicted"/>
<keyword evidence="1" id="KW-0732">Signal</keyword>
<organism evidence="2 3">
    <name type="scientific">Botrimarina mediterranea</name>
    <dbReference type="NCBI Taxonomy" id="2528022"/>
    <lineage>
        <taxon>Bacteria</taxon>
        <taxon>Pseudomonadati</taxon>
        <taxon>Planctomycetota</taxon>
        <taxon>Planctomycetia</taxon>
        <taxon>Pirellulales</taxon>
        <taxon>Lacipirellulaceae</taxon>
        <taxon>Botrimarina</taxon>
    </lineage>
</organism>
<name>A0A518K8R9_9BACT</name>
<keyword evidence="3" id="KW-1185">Reference proteome</keyword>
<evidence type="ECO:0008006" key="4">
    <source>
        <dbReference type="Google" id="ProtNLM"/>
    </source>
</evidence>
<evidence type="ECO:0000256" key="1">
    <source>
        <dbReference type="SAM" id="SignalP"/>
    </source>
</evidence>
<feature type="chain" id="PRO_5022032641" description="PEP-CTERM protein-sorting domain-containing protein" evidence="1">
    <location>
        <begin position="26"/>
        <end position="629"/>
    </location>
</feature>
<dbReference type="KEGG" id="bmei:Spa11_23880"/>
<dbReference type="Proteomes" id="UP000316426">
    <property type="component" value="Chromosome"/>
</dbReference>
<accession>A0A518K8R9</accession>
<dbReference type="InterPro" id="IPR018247">
    <property type="entry name" value="EF_Hand_1_Ca_BS"/>
</dbReference>
<sequence precursor="true">MKRYLLPAACTALAAVLAATPPADAQNRWSTFAVDNNWTNDSNWDVGFAPDPAFDTAAIIGVNTLGAASSATVTVNSTVTSPTLQLADGAGTSATLTIPATRSLTTVADLSPGDMQIGLNGGLATVNVQGTLNVARELTTPTSGAFNSSLALSGNAVVTAQHGFLDRQFSIAGPNVSFTMTGTDANGNGLILGGGGVHTWEFGPAGPSQLNVAGNLDLGGTLAIKTPGYTPVVGSSWVIADSATVDANDGTPSGFGFIDTSGVPNLLPGTVFGVRTGDPGTIGVLTKLEVVQTPVLTINRQTGVASLRNYSPDAATISFDSYVIRSTNGSLKPSGWSSLDDQGVSSNEWYEANPQTTGMSELNPFGDISLATSETISLGSVFTPPAPAAFGEENEDLTFEFGTSGGVATGQIVYEGLPNNTLVLNVDPSTGDAQLLNPSGFSVGIDSYVISSESGSLSTSAWSSLDDQNVEGANQWYEANVSANQLAELLVDGSTAMPSNLGAVYDIGSPWLTSGQRDLTFQFALEGETTLRTGKVVYGAALSPVALAGDYNDDGKVDAADYTVWRDNTGTATTLPNDPTPGTVGPSDYTVWSSNYGASSAATAVAVPEPTGFALVLGMIFGATARRRA</sequence>
<dbReference type="AlphaFoldDB" id="A0A518K8R9"/>
<evidence type="ECO:0000313" key="2">
    <source>
        <dbReference type="EMBL" id="QDV74188.1"/>
    </source>
</evidence>
<evidence type="ECO:0000313" key="3">
    <source>
        <dbReference type="Proteomes" id="UP000316426"/>
    </source>
</evidence>
<dbReference type="RefSeq" id="WP_145112375.1">
    <property type="nucleotide sequence ID" value="NZ_CP036349.1"/>
</dbReference>
<protein>
    <recommendedName>
        <fullName evidence="4">PEP-CTERM protein-sorting domain-containing protein</fullName>
    </recommendedName>
</protein>
<dbReference type="PROSITE" id="PS00018">
    <property type="entry name" value="EF_HAND_1"/>
    <property type="match status" value="1"/>
</dbReference>